<reference evidence="1 2" key="1">
    <citation type="journal article" date="2020" name="Phytopathology">
        <title>A high-quality genome resource of Botrytis fragariae, a new and rapidly spreading fungal pathogen causing strawberry gray mold in the U.S.A.</title>
        <authorList>
            <person name="Wu Y."/>
            <person name="Saski C.A."/>
            <person name="Schnabel G."/>
            <person name="Xiao S."/>
            <person name="Hu M."/>
        </authorList>
    </citation>
    <scope>NUCLEOTIDE SEQUENCE [LARGE SCALE GENOMIC DNA]</scope>
    <source>
        <strain evidence="1 2">BVB16</strain>
    </source>
</reference>
<evidence type="ECO:0000313" key="2">
    <source>
        <dbReference type="Proteomes" id="UP000531561"/>
    </source>
</evidence>
<accession>A0A8H6B0C8</accession>
<dbReference type="Proteomes" id="UP000531561">
    <property type="component" value="Unassembled WGS sequence"/>
</dbReference>
<protein>
    <submittedName>
        <fullName evidence="1">Uncharacterized protein</fullName>
    </submittedName>
</protein>
<dbReference type="GeneID" id="59255352"/>
<name>A0A8H6B0C8_9HELO</name>
<dbReference type="AlphaFoldDB" id="A0A8H6B0C8"/>
<organism evidence="1 2">
    <name type="scientific">Botrytis fragariae</name>
    <dbReference type="NCBI Taxonomy" id="1964551"/>
    <lineage>
        <taxon>Eukaryota</taxon>
        <taxon>Fungi</taxon>
        <taxon>Dikarya</taxon>
        <taxon>Ascomycota</taxon>
        <taxon>Pezizomycotina</taxon>
        <taxon>Leotiomycetes</taxon>
        <taxon>Helotiales</taxon>
        <taxon>Sclerotiniaceae</taxon>
        <taxon>Botrytis</taxon>
    </lineage>
</organism>
<dbReference type="RefSeq" id="XP_037195814.1">
    <property type="nucleotide sequence ID" value="XM_037331660.1"/>
</dbReference>
<comment type="caution">
    <text evidence="1">The sequence shown here is derived from an EMBL/GenBank/DDBJ whole genome shotgun (WGS) entry which is preliminary data.</text>
</comment>
<dbReference type="EMBL" id="JABFCT010000003">
    <property type="protein sequence ID" value="KAF5876868.1"/>
    <property type="molecule type" value="Genomic_DNA"/>
</dbReference>
<evidence type="ECO:0000313" key="1">
    <source>
        <dbReference type="EMBL" id="KAF5876868.1"/>
    </source>
</evidence>
<proteinExistence type="predicted"/>
<sequence>MRMRKVTTVMSLGNEDPMQPCLSDDGVRAQSGVGLDEMAKPRRHDLRCRAIKTIKWCPHTSVHLCKQAL</sequence>
<keyword evidence="2" id="KW-1185">Reference proteome</keyword>
<gene>
    <name evidence="1" type="ORF">Bfra_001223</name>
</gene>